<gene>
    <name evidence="2" type="ORF">ACFFQV_17710</name>
</gene>
<organism evidence="2 3">
    <name type="scientific">Agromyces lapidis</name>
    <dbReference type="NCBI Taxonomy" id="279574"/>
    <lineage>
        <taxon>Bacteria</taxon>
        <taxon>Bacillati</taxon>
        <taxon>Actinomycetota</taxon>
        <taxon>Actinomycetes</taxon>
        <taxon>Micrococcales</taxon>
        <taxon>Microbacteriaceae</taxon>
        <taxon>Agromyces</taxon>
    </lineage>
</organism>
<dbReference type="Proteomes" id="UP001589667">
    <property type="component" value="Unassembled WGS sequence"/>
</dbReference>
<dbReference type="EMBL" id="JBHMBL010000004">
    <property type="protein sequence ID" value="MFB9644130.1"/>
    <property type="molecule type" value="Genomic_DNA"/>
</dbReference>
<keyword evidence="1" id="KW-0812">Transmembrane</keyword>
<dbReference type="RefSeq" id="WP_157424282.1">
    <property type="nucleotide sequence ID" value="NZ_BAAANI010000005.1"/>
</dbReference>
<evidence type="ECO:0000313" key="3">
    <source>
        <dbReference type="Proteomes" id="UP001589667"/>
    </source>
</evidence>
<protein>
    <recommendedName>
        <fullName evidence="4">PH domain-containing protein</fullName>
    </recommendedName>
</protein>
<evidence type="ECO:0000313" key="2">
    <source>
        <dbReference type="EMBL" id="MFB9644130.1"/>
    </source>
</evidence>
<reference evidence="2 3" key="1">
    <citation type="submission" date="2024-09" db="EMBL/GenBank/DDBJ databases">
        <authorList>
            <person name="Sun Q."/>
            <person name="Mori K."/>
        </authorList>
    </citation>
    <scope>NUCLEOTIDE SEQUENCE [LARGE SCALE GENOMIC DNA]</scope>
    <source>
        <strain evidence="2 3">JCM 14321</strain>
    </source>
</reference>
<sequence>MSATTRAPAEASVWLRLGRFAKRAFAMELAVYASIGRFIARRPAIPRGAVGFGYHRPVLTILVIFIVLSAVEIPIIDLVVHRWPAVRIAMLVLGIWGLTWMLGLLCAFLTRPHTVGPEGIRVRAGLELDLALSWDDVASVARRLQIDEPKSPKIVEQDASRTLFVRTNNETDIEIELEGPTAVRLPGHGALGGVQEVTAVRIWVDDAAAFMDEVRRHLAPVRER</sequence>
<evidence type="ECO:0008006" key="4">
    <source>
        <dbReference type="Google" id="ProtNLM"/>
    </source>
</evidence>
<keyword evidence="1" id="KW-0472">Membrane</keyword>
<feature type="transmembrane region" description="Helical" evidence="1">
    <location>
        <begin position="88"/>
        <end position="109"/>
    </location>
</feature>
<name>A0ABV5SUU8_9MICO</name>
<keyword evidence="1" id="KW-1133">Transmembrane helix</keyword>
<proteinExistence type="predicted"/>
<keyword evidence="3" id="KW-1185">Reference proteome</keyword>
<feature type="transmembrane region" description="Helical" evidence="1">
    <location>
        <begin position="52"/>
        <end position="76"/>
    </location>
</feature>
<comment type="caution">
    <text evidence="2">The sequence shown here is derived from an EMBL/GenBank/DDBJ whole genome shotgun (WGS) entry which is preliminary data.</text>
</comment>
<accession>A0ABV5SUU8</accession>
<evidence type="ECO:0000256" key="1">
    <source>
        <dbReference type="SAM" id="Phobius"/>
    </source>
</evidence>